<feature type="region of interest" description="Disordered" evidence="1">
    <location>
        <begin position="60"/>
        <end position="82"/>
    </location>
</feature>
<accession>A0A7L4YQF6</accession>
<dbReference type="OrthoDB" id="5166947at2"/>
<feature type="compositionally biased region" description="Low complexity" evidence="1">
    <location>
        <begin position="25"/>
        <end position="40"/>
    </location>
</feature>
<dbReference type="PROSITE" id="PS51257">
    <property type="entry name" value="PROKAR_LIPOPROTEIN"/>
    <property type="match status" value="1"/>
</dbReference>
<organism evidence="2 3">
    <name type="scientific">Epidermidibacterium keratini</name>
    <dbReference type="NCBI Taxonomy" id="1891644"/>
    <lineage>
        <taxon>Bacteria</taxon>
        <taxon>Bacillati</taxon>
        <taxon>Actinomycetota</taxon>
        <taxon>Actinomycetes</taxon>
        <taxon>Sporichthyales</taxon>
        <taxon>Sporichthyaceae</taxon>
        <taxon>Epidermidibacterium</taxon>
    </lineage>
</organism>
<dbReference type="InterPro" id="IPR052974">
    <property type="entry name" value="GH79_Enzymes"/>
</dbReference>
<evidence type="ECO:0000313" key="2">
    <source>
        <dbReference type="EMBL" id="QHC01485.1"/>
    </source>
</evidence>
<keyword evidence="3" id="KW-1185">Reference proteome</keyword>
<dbReference type="KEGG" id="eke:EK0264_15100"/>
<dbReference type="PANTHER" id="PTHR36183:SF2">
    <property type="entry name" value="BETA-GLUCURONIDASE C-TERMINAL DOMAIN-CONTAINING PROTEIN"/>
    <property type="match status" value="1"/>
</dbReference>
<gene>
    <name evidence="2" type="ORF">EK0264_15100</name>
</gene>
<evidence type="ECO:0000313" key="3">
    <source>
        <dbReference type="Proteomes" id="UP000463857"/>
    </source>
</evidence>
<name>A0A7L4YQF6_9ACTN</name>
<protein>
    <submittedName>
        <fullName evidence="2">Uncharacterized protein</fullName>
    </submittedName>
</protein>
<dbReference type="PANTHER" id="PTHR36183">
    <property type="entry name" value="BETA-GLUCURONIDASE"/>
    <property type="match status" value="1"/>
</dbReference>
<dbReference type="Gene3D" id="3.20.20.80">
    <property type="entry name" value="Glycosidases"/>
    <property type="match status" value="1"/>
</dbReference>
<sequence length="517" mass="54275">MPSRARLAVAALIGLTIAGCTTQRDTSPSPMDSSESQSTTADAADLIDLAPGLEAVQDPFSLPAAPVSSPGPDTAVTVNPSAGSTSLATANVGLSFEVTDLADERWDPDKSTLDELVGALDQPSLRFGGNSVDRRMWWTSTGEPTPDWAEVTLTPADFERLGEFAGAVDATVTLVVDLGHNDPQRAADYVFYAKQALGERLIAIAVGNEPNGFALASQPQYQIRPDGWGPQDYLTEATAYEQAIRARVPDIAIVGPGAFDAPWWRAFAEAKIPDTVALGQHWYPLWSCDAVQEPRAAPTPANLVSPWLHERANFIVGMGISTGADYGLPVWLEETGPTSCAGTNDSSRTHAQALWTVDFTLNAALLGVQRANQHGTIDACAGGAPMSPVCDTGELDAPTGVVQGQANYLAMLLVARLREGPFMPVAVQGDGMVYGYAVSDDEGIDVVLVNLNDPATVGSSPLTFSAPEGYQLSDASLLYGASLTARNESKLIPWSPASAIPASVPAGSVLALRLSKG</sequence>
<dbReference type="SUPFAM" id="SSF51445">
    <property type="entry name" value="(Trans)glycosidases"/>
    <property type="match status" value="1"/>
</dbReference>
<reference evidence="2 3" key="1">
    <citation type="journal article" date="2018" name="Int. J. Syst. Evol. Microbiol.">
        <title>Epidermidibacterium keratini gen. nov., sp. nov., a member of the family Sporichthyaceae, isolated from keratin epidermis.</title>
        <authorList>
            <person name="Lee D.G."/>
            <person name="Trujillo M.E."/>
            <person name="Kang S."/>
            <person name="Nam J.J."/>
            <person name="Kim Y.J."/>
        </authorList>
    </citation>
    <scope>NUCLEOTIDE SEQUENCE [LARGE SCALE GENOMIC DNA]</scope>
    <source>
        <strain evidence="2 3">EPI-7</strain>
    </source>
</reference>
<feature type="region of interest" description="Disordered" evidence="1">
    <location>
        <begin position="21"/>
        <end position="40"/>
    </location>
</feature>
<proteinExistence type="predicted"/>
<dbReference type="EMBL" id="CP047156">
    <property type="protein sequence ID" value="QHC01485.1"/>
    <property type="molecule type" value="Genomic_DNA"/>
</dbReference>
<dbReference type="Proteomes" id="UP000463857">
    <property type="component" value="Chromosome"/>
</dbReference>
<dbReference type="AlphaFoldDB" id="A0A7L4YQF6"/>
<dbReference type="InParanoid" id="A0A7L4YQF6"/>
<evidence type="ECO:0000256" key="1">
    <source>
        <dbReference type="SAM" id="MobiDB-lite"/>
    </source>
</evidence>
<dbReference type="RefSeq" id="WP_159546620.1">
    <property type="nucleotide sequence ID" value="NZ_CP047156.1"/>
</dbReference>
<dbReference type="InterPro" id="IPR017853">
    <property type="entry name" value="GH"/>
</dbReference>